<dbReference type="RefSeq" id="WP_094245147.1">
    <property type="nucleotide sequence ID" value="NZ_CP017703.1"/>
</dbReference>
<accession>A0A223E4I8</accession>
<proteinExistence type="predicted"/>
<protein>
    <submittedName>
        <fullName evidence="1">Uncharacterized protein</fullName>
    </submittedName>
</protein>
<dbReference type="KEGG" id="apak:AP3564_08020"/>
<reference evidence="1 2" key="1">
    <citation type="submission" date="2016-10" db="EMBL/GenBank/DDBJ databases">
        <title>The whole genome sequencing and assembly of Aeribacillus pallidus KCTC3564 strain.</title>
        <authorList>
            <person name="Lee Y.-J."/>
            <person name="Park M.-K."/>
            <person name="Yi H."/>
            <person name="Bahn Y.-S."/>
            <person name="Kim J.F."/>
            <person name="Lee D.-W."/>
        </authorList>
    </citation>
    <scope>NUCLEOTIDE SEQUENCE [LARGE SCALE GENOMIC DNA]</scope>
    <source>
        <strain evidence="1 2">KCTC3564</strain>
    </source>
</reference>
<name>A0A223E4I8_9BACI</name>
<dbReference type="EMBL" id="CP017703">
    <property type="protein sequence ID" value="ASS90178.1"/>
    <property type="molecule type" value="Genomic_DNA"/>
</dbReference>
<organism evidence="1 2">
    <name type="scientific">Aeribacillus pallidus</name>
    <dbReference type="NCBI Taxonomy" id="33936"/>
    <lineage>
        <taxon>Bacteria</taxon>
        <taxon>Bacillati</taxon>
        <taxon>Bacillota</taxon>
        <taxon>Bacilli</taxon>
        <taxon>Bacillales</taxon>
        <taxon>Bacillaceae</taxon>
        <taxon>Aeribacillus</taxon>
    </lineage>
</organism>
<dbReference type="Proteomes" id="UP000214606">
    <property type="component" value="Chromosome"/>
</dbReference>
<evidence type="ECO:0000313" key="2">
    <source>
        <dbReference type="Proteomes" id="UP000214606"/>
    </source>
</evidence>
<sequence length="293" mass="31822">MVTLSISAILPGFASAESNENIPVSDTNTVLVEDITGVEYEVDVEEELGLDLAEDIEMTATEISDEEVVVSTEVENEDTSIDTELFVNSESGEITLSGHIELENGEIITQHFDVVLQEIDGTDFIATLIDQDTGESYQLNTIDAQASVLPAVIIGVVAKHGIKYAIKKFGKKLIVKSIKSSKAVLNTFAKAAVKAAKSKVSKFNVSNKHLKNAGGNFSKFNTTDKSQIRNWVKEGLNSKNASYSLNPEVEKKNARLSFVVIANLGKVIGTKGQKKIKIVVGWDGEIWTAYPIN</sequence>
<evidence type="ECO:0000313" key="1">
    <source>
        <dbReference type="EMBL" id="ASS90178.1"/>
    </source>
</evidence>
<dbReference type="NCBIfam" id="NF038340">
    <property type="entry name" value="SAR2788_fam"/>
    <property type="match status" value="1"/>
</dbReference>
<dbReference type="AlphaFoldDB" id="A0A223E4I8"/>
<gene>
    <name evidence="1" type="ORF">AP3564_08020</name>
</gene>